<accession>A0A5J4TMT7</accession>
<evidence type="ECO:0000313" key="2">
    <source>
        <dbReference type="Proteomes" id="UP000324800"/>
    </source>
</evidence>
<organism evidence="1 2">
    <name type="scientific">Streblomastix strix</name>
    <dbReference type="NCBI Taxonomy" id="222440"/>
    <lineage>
        <taxon>Eukaryota</taxon>
        <taxon>Metamonada</taxon>
        <taxon>Preaxostyla</taxon>
        <taxon>Oxymonadida</taxon>
        <taxon>Streblomastigidae</taxon>
        <taxon>Streblomastix</taxon>
    </lineage>
</organism>
<reference evidence="1 2" key="1">
    <citation type="submission" date="2019-03" db="EMBL/GenBank/DDBJ databases">
        <title>Single cell metagenomics reveals metabolic interactions within the superorganism composed of flagellate Streblomastix strix and complex community of Bacteroidetes bacteria on its surface.</title>
        <authorList>
            <person name="Treitli S.C."/>
            <person name="Kolisko M."/>
            <person name="Husnik F."/>
            <person name="Keeling P."/>
            <person name="Hampl V."/>
        </authorList>
    </citation>
    <scope>NUCLEOTIDE SEQUENCE [LARGE SCALE GENOMIC DNA]</scope>
    <source>
        <strain evidence="1">ST1C</strain>
    </source>
</reference>
<comment type="caution">
    <text evidence="1">The sequence shown here is derived from an EMBL/GenBank/DDBJ whole genome shotgun (WGS) entry which is preliminary data.</text>
</comment>
<gene>
    <name evidence="1" type="ORF">EZS28_045313</name>
</gene>
<dbReference type="Proteomes" id="UP000324800">
    <property type="component" value="Unassembled WGS sequence"/>
</dbReference>
<name>A0A5J4TMT7_9EUKA</name>
<proteinExistence type="predicted"/>
<dbReference type="EMBL" id="SNRW01028824">
    <property type="protein sequence ID" value="KAA6359160.1"/>
    <property type="molecule type" value="Genomic_DNA"/>
</dbReference>
<dbReference type="AlphaFoldDB" id="A0A5J4TMT7"/>
<protein>
    <submittedName>
        <fullName evidence="1">Uncharacterized protein</fullName>
    </submittedName>
</protein>
<sequence>MPDSKGVEIDRHSRIAEGKRLLFEFYNVKKENQFEFLKNYHGFNWDDSLKVCQKYNININCYEYDDKNVEIPYKLFTNYHIDNQQARHYNILLLNDDDGNQHLMYIISVEKLLGIKICPICNNHAVFTKDPNNNSKRKMDTHMKECQKNNGQIKKYVTLEKFPKPFIPHITSNKTYRYLLAHNREAENKPTQYYITFRFQTELQKVSGRNYPILIPTAVVSTIKAKNYIKTITYDNSQEDFVEKWLDQVFSEALQIRSDNKFSDEIPQRYEVPIIGFDYLAQEVVPFISQ</sequence>
<evidence type="ECO:0000313" key="1">
    <source>
        <dbReference type="EMBL" id="KAA6359160.1"/>
    </source>
</evidence>